<feature type="transmembrane region" description="Helical" evidence="9">
    <location>
        <begin position="65"/>
        <end position="89"/>
    </location>
</feature>
<accession>A0A1A3UA16</accession>
<feature type="transmembrane region" description="Helical" evidence="9">
    <location>
        <begin position="251"/>
        <end position="273"/>
    </location>
</feature>
<dbReference type="FunFam" id="3.40.50.300:FF:000854">
    <property type="entry name" value="Multidrug ABC transporter ATP-binding protein"/>
    <property type="match status" value="1"/>
</dbReference>
<keyword evidence="7 9" id="KW-1133">Transmembrane helix</keyword>
<dbReference type="AlphaFoldDB" id="A0A1A3UA16"/>
<dbReference type="InterPro" id="IPR017871">
    <property type="entry name" value="ABC_transporter-like_CS"/>
</dbReference>
<dbReference type="SUPFAM" id="SSF90123">
    <property type="entry name" value="ABC transporter transmembrane region"/>
    <property type="match status" value="1"/>
</dbReference>
<evidence type="ECO:0000256" key="9">
    <source>
        <dbReference type="SAM" id="Phobius"/>
    </source>
</evidence>
<evidence type="ECO:0000313" key="13">
    <source>
        <dbReference type="Proteomes" id="UP000093759"/>
    </source>
</evidence>
<dbReference type="SMART" id="SM00382">
    <property type="entry name" value="AAA"/>
    <property type="match status" value="1"/>
</dbReference>
<dbReference type="InterPro" id="IPR039421">
    <property type="entry name" value="Type_1_exporter"/>
</dbReference>
<comment type="caution">
    <text evidence="12">The sequence shown here is derived from an EMBL/GenBank/DDBJ whole genome shotgun (WGS) entry which is preliminary data.</text>
</comment>
<reference evidence="13" key="1">
    <citation type="submission" date="2016-06" db="EMBL/GenBank/DDBJ databases">
        <authorList>
            <person name="Sutton G."/>
            <person name="Brinkac L."/>
            <person name="Sanka R."/>
            <person name="Adams M."/>
            <person name="Lau E."/>
            <person name="Garcia-Basteiro A."/>
            <person name="Lopez-Varela E."/>
            <person name="Palencia S."/>
        </authorList>
    </citation>
    <scope>NUCLEOTIDE SEQUENCE [LARGE SCALE GENOMIC DNA]</scope>
    <source>
        <strain evidence="13">1274684.2</strain>
    </source>
</reference>
<keyword evidence="8 9" id="KW-0472">Membrane</keyword>
<feature type="transmembrane region" description="Helical" evidence="9">
    <location>
        <begin position="26"/>
        <end position="45"/>
    </location>
</feature>
<evidence type="ECO:0000256" key="5">
    <source>
        <dbReference type="ARBA" id="ARBA00022741"/>
    </source>
</evidence>
<dbReference type="Proteomes" id="UP000093759">
    <property type="component" value="Unassembled WGS sequence"/>
</dbReference>
<gene>
    <name evidence="12" type="ORF">A5648_13940</name>
</gene>
<keyword evidence="3" id="KW-1003">Cell membrane</keyword>
<evidence type="ECO:0000256" key="7">
    <source>
        <dbReference type="ARBA" id="ARBA00022989"/>
    </source>
</evidence>
<keyword evidence="5" id="KW-0547">Nucleotide-binding</keyword>
<dbReference type="PROSITE" id="PS50929">
    <property type="entry name" value="ABC_TM1F"/>
    <property type="match status" value="1"/>
</dbReference>
<feature type="transmembrane region" description="Helical" evidence="9">
    <location>
        <begin position="285"/>
        <end position="309"/>
    </location>
</feature>
<dbReference type="PANTHER" id="PTHR43394:SF1">
    <property type="entry name" value="ATP-BINDING CASSETTE SUB-FAMILY B MEMBER 10, MITOCHONDRIAL"/>
    <property type="match status" value="1"/>
</dbReference>
<evidence type="ECO:0000256" key="1">
    <source>
        <dbReference type="ARBA" id="ARBA00004651"/>
    </source>
</evidence>
<comment type="subcellular location">
    <subcellularLocation>
        <location evidence="1">Cell membrane</location>
        <topology evidence="1">Multi-pass membrane protein</topology>
    </subcellularLocation>
</comment>
<dbReference type="Gene3D" id="3.40.50.300">
    <property type="entry name" value="P-loop containing nucleotide triphosphate hydrolases"/>
    <property type="match status" value="1"/>
</dbReference>
<sequence length="592" mass="63396">MRPVRMCDSNPMLLALLRCYIRPYRWPVAAVMTLQLISTLASLYLPTVNASIIDDGVIRGDTAVITRLGGVMLVVTVLQVLCAVAAVYYGARTGTGFGRDLRRAVFSRVIGFSERETTRFGTPTLLTRTTNDVRQIQLVVQLGATVLVAAPIMSIGGLLMALHQDVGLSWLLAVAVPVLAGANYAIVVRMLPLFRRMQMLIDNINRVLRDQLTGIRVIRAFAREAKERDRFARANLALSDTSMTVGNLQALMLPATTLTINASSVALIWFGGLRIDAGQMQVGSLIAFLSYFMQILMAVLMATMVVAILPRASVCAERITEVLSTEPTLSSPVQPVIPAAIAGEVRLAGVGFAYPGADRAVLHDVSLTARPGTTTAVVGSTGSGKSTLVSLICRLRDVTDGAVLIDGVDVRDRDPEELWSGIGLVPQRGYLFSGTVADNLRYGAPAGAQVGDEQMWEALRVAAADDFVAAHPEGLAMPVAQGGINLSGGQRQRLAIARAVIRRPSIYLFDDAFSALDTRTDAAVRAALREVAEQATVIVVAQRISTVVQADQVIVIDDGRVVGTGTHQQLLTECPTYAEFAESQSVMAGELP</sequence>
<dbReference type="InterPro" id="IPR003439">
    <property type="entry name" value="ABC_transporter-like_ATP-bd"/>
</dbReference>
<keyword evidence="4 9" id="KW-0812">Transmembrane</keyword>
<feature type="transmembrane region" description="Helical" evidence="9">
    <location>
        <begin position="138"/>
        <end position="162"/>
    </location>
</feature>
<evidence type="ECO:0000256" key="6">
    <source>
        <dbReference type="ARBA" id="ARBA00022840"/>
    </source>
</evidence>
<feature type="domain" description="ABC transmembrane type-1" evidence="11">
    <location>
        <begin position="29"/>
        <end position="311"/>
    </location>
</feature>
<evidence type="ECO:0000259" key="11">
    <source>
        <dbReference type="PROSITE" id="PS50929"/>
    </source>
</evidence>
<organism evidence="12 13">
    <name type="scientific">Mycolicibacter sinensis (strain JDM601)</name>
    <name type="common">Mycobacterium sinense</name>
    <dbReference type="NCBI Taxonomy" id="875328"/>
    <lineage>
        <taxon>Bacteria</taxon>
        <taxon>Bacillati</taxon>
        <taxon>Actinomycetota</taxon>
        <taxon>Actinomycetes</taxon>
        <taxon>Mycobacteriales</taxon>
        <taxon>Mycobacteriaceae</taxon>
        <taxon>Mycolicibacter</taxon>
    </lineage>
</organism>
<dbReference type="Pfam" id="PF00664">
    <property type="entry name" value="ABC_membrane"/>
    <property type="match status" value="1"/>
</dbReference>
<evidence type="ECO:0000259" key="10">
    <source>
        <dbReference type="PROSITE" id="PS50893"/>
    </source>
</evidence>
<dbReference type="InterPro" id="IPR011527">
    <property type="entry name" value="ABC1_TM_dom"/>
</dbReference>
<dbReference type="InterPro" id="IPR036640">
    <property type="entry name" value="ABC1_TM_sf"/>
</dbReference>
<protein>
    <submittedName>
        <fullName evidence="12">ABC transporter ATP-binding protein</fullName>
    </submittedName>
</protein>
<dbReference type="FunFam" id="1.20.1560.10:FF:000040">
    <property type="entry name" value="Multidrug ABC transporter ATP-binding protein"/>
    <property type="match status" value="1"/>
</dbReference>
<dbReference type="PROSITE" id="PS00211">
    <property type="entry name" value="ABC_TRANSPORTER_1"/>
    <property type="match status" value="1"/>
</dbReference>
<name>A0A1A3UA16_MYCSD</name>
<dbReference type="CDD" id="cd18548">
    <property type="entry name" value="ABC_6TM_Tm287_like"/>
    <property type="match status" value="1"/>
</dbReference>
<dbReference type="GO" id="GO:0005886">
    <property type="term" value="C:plasma membrane"/>
    <property type="evidence" value="ECO:0007669"/>
    <property type="project" value="UniProtKB-SubCell"/>
</dbReference>
<dbReference type="GO" id="GO:0005524">
    <property type="term" value="F:ATP binding"/>
    <property type="evidence" value="ECO:0007669"/>
    <property type="project" value="UniProtKB-KW"/>
</dbReference>
<evidence type="ECO:0000256" key="2">
    <source>
        <dbReference type="ARBA" id="ARBA00022448"/>
    </source>
</evidence>
<dbReference type="GO" id="GO:0015421">
    <property type="term" value="F:ABC-type oligopeptide transporter activity"/>
    <property type="evidence" value="ECO:0007669"/>
    <property type="project" value="TreeGrafter"/>
</dbReference>
<keyword evidence="6 12" id="KW-0067">ATP-binding</keyword>
<dbReference type="Gene3D" id="1.20.1560.10">
    <property type="entry name" value="ABC transporter type 1, transmembrane domain"/>
    <property type="match status" value="1"/>
</dbReference>
<dbReference type="InterPro" id="IPR003593">
    <property type="entry name" value="AAA+_ATPase"/>
</dbReference>
<evidence type="ECO:0000256" key="8">
    <source>
        <dbReference type="ARBA" id="ARBA00023136"/>
    </source>
</evidence>
<feature type="transmembrane region" description="Helical" evidence="9">
    <location>
        <begin position="168"/>
        <end position="191"/>
    </location>
</feature>
<evidence type="ECO:0000313" key="12">
    <source>
        <dbReference type="EMBL" id="OBK91462.1"/>
    </source>
</evidence>
<dbReference type="GO" id="GO:0016887">
    <property type="term" value="F:ATP hydrolysis activity"/>
    <property type="evidence" value="ECO:0007669"/>
    <property type="project" value="InterPro"/>
</dbReference>
<dbReference type="SUPFAM" id="SSF52540">
    <property type="entry name" value="P-loop containing nucleoside triphosphate hydrolases"/>
    <property type="match status" value="1"/>
</dbReference>
<dbReference type="PROSITE" id="PS50893">
    <property type="entry name" value="ABC_TRANSPORTER_2"/>
    <property type="match status" value="1"/>
</dbReference>
<keyword evidence="2" id="KW-0813">Transport</keyword>
<dbReference type="Pfam" id="PF00005">
    <property type="entry name" value="ABC_tran"/>
    <property type="match status" value="1"/>
</dbReference>
<proteinExistence type="predicted"/>
<feature type="domain" description="ABC transporter" evidence="10">
    <location>
        <begin position="345"/>
        <end position="583"/>
    </location>
</feature>
<dbReference type="PANTHER" id="PTHR43394">
    <property type="entry name" value="ATP-DEPENDENT PERMEASE MDL1, MITOCHONDRIAL"/>
    <property type="match status" value="1"/>
</dbReference>
<evidence type="ECO:0000256" key="4">
    <source>
        <dbReference type="ARBA" id="ARBA00022692"/>
    </source>
</evidence>
<dbReference type="InterPro" id="IPR027417">
    <property type="entry name" value="P-loop_NTPase"/>
</dbReference>
<evidence type="ECO:0000256" key="3">
    <source>
        <dbReference type="ARBA" id="ARBA00022475"/>
    </source>
</evidence>
<dbReference type="EMBL" id="LZMF01000004">
    <property type="protein sequence ID" value="OBK91462.1"/>
    <property type="molecule type" value="Genomic_DNA"/>
</dbReference>